<dbReference type="Proteomes" id="UP000232875">
    <property type="component" value="Unassembled WGS sequence"/>
</dbReference>
<dbReference type="OrthoDB" id="5141738at2759"/>
<dbReference type="PRINTS" id="PR00171">
    <property type="entry name" value="SUGRTRNSPORT"/>
</dbReference>
<name>A0A2N1JGA8_9BASI</name>
<feature type="transmembrane region" description="Helical" evidence="10">
    <location>
        <begin position="234"/>
        <end position="256"/>
    </location>
</feature>
<gene>
    <name evidence="12" type="primary">HXT1_1</name>
    <name evidence="12" type="ORF">MVES_000663</name>
</gene>
<feature type="transmembrane region" description="Helical" evidence="10">
    <location>
        <begin position="43"/>
        <end position="67"/>
    </location>
</feature>
<evidence type="ECO:0000313" key="13">
    <source>
        <dbReference type="Proteomes" id="UP000232875"/>
    </source>
</evidence>
<dbReference type="GO" id="GO:0005351">
    <property type="term" value="F:carbohydrate:proton symporter activity"/>
    <property type="evidence" value="ECO:0007669"/>
    <property type="project" value="TreeGrafter"/>
</dbReference>
<dbReference type="PROSITE" id="PS00217">
    <property type="entry name" value="SUGAR_TRANSPORT_2"/>
    <property type="match status" value="1"/>
</dbReference>
<dbReference type="PROSITE" id="PS50850">
    <property type="entry name" value="MFS"/>
    <property type="match status" value="1"/>
</dbReference>
<feature type="transmembrane region" description="Helical" evidence="10">
    <location>
        <begin position="350"/>
        <end position="369"/>
    </location>
</feature>
<comment type="similarity">
    <text evidence="2 9">Belongs to the major facilitator superfamily. Sugar transporter (TC 2.A.1.1) family.</text>
</comment>
<feature type="transmembrane region" description="Helical" evidence="10">
    <location>
        <begin position="12"/>
        <end position="31"/>
    </location>
</feature>
<feature type="transmembrane region" description="Helical" evidence="10">
    <location>
        <begin position="320"/>
        <end position="338"/>
    </location>
</feature>
<evidence type="ECO:0000256" key="6">
    <source>
        <dbReference type="ARBA" id="ARBA00022989"/>
    </source>
</evidence>
<keyword evidence="4" id="KW-0762">Sugar transport</keyword>
<feature type="domain" description="Major facilitator superfamily (MFS) profile" evidence="11">
    <location>
        <begin position="1"/>
        <end position="373"/>
    </location>
</feature>
<protein>
    <submittedName>
        <fullName evidence="12">Hxt1p</fullName>
    </submittedName>
</protein>
<dbReference type="PANTHER" id="PTHR48022">
    <property type="entry name" value="PLASTIDIC GLUCOSE TRANSPORTER 4"/>
    <property type="match status" value="1"/>
</dbReference>
<dbReference type="InterPro" id="IPR005828">
    <property type="entry name" value="MFS_sugar_transport-like"/>
</dbReference>
<evidence type="ECO:0000256" key="9">
    <source>
        <dbReference type="RuleBase" id="RU003346"/>
    </source>
</evidence>
<evidence type="ECO:0000256" key="3">
    <source>
        <dbReference type="ARBA" id="ARBA00022448"/>
    </source>
</evidence>
<evidence type="ECO:0000313" key="12">
    <source>
        <dbReference type="EMBL" id="PKI85566.1"/>
    </source>
</evidence>
<dbReference type="NCBIfam" id="TIGR00879">
    <property type="entry name" value="SP"/>
    <property type="match status" value="1"/>
</dbReference>
<keyword evidence="3 9" id="KW-0813">Transport</keyword>
<feature type="transmembrane region" description="Helical" evidence="10">
    <location>
        <begin position="281"/>
        <end position="308"/>
    </location>
</feature>
<dbReference type="AlphaFoldDB" id="A0A2N1JGA8"/>
<keyword evidence="13" id="KW-1185">Reference proteome</keyword>
<evidence type="ECO:0000256" key="10">
    <source>
        <dbReference type="SAM" id="Phobius"/>
    </source>
</evidence>
<proteinExistence type="inferred from homology"/>
<comment type="subcellular location">
    <subcellularLocation>
        <location evidence="1">Membrane</location>
        <topology evidence="1">Multi-pass membrane protein</topology>
    </subcellularLocation>
</comment>
<dbReference type="InterPro" id="IPR020846">
    <property type="entry name" value="MFS_dom"/>
</dbReference>
<dbReference type="PROSITE" id="PS00216">
    <property type="entry name" value="SUGAR_TRANSPORT_1"/>
    <property type="match status" value="1"/>
</dbReference>
<feature type="transmembrane region" description="Helical" evidence="10">
    <location>
        <begin position="206"/>
        <end position="227"/>
    </location>
</feature>
<keyword evidence="5 10" id="KW-0812">Transmembrane</keyword>
<sequence>MAAQHSWVQMAMGRWVLGISIGWLSAAVPLYQSEIVPRQVRGALVGTYQLFVTLGILLAYCCCYGTRDYTNSDGTTSSAQWRVPIGLGFAWTLVLAVGIMFCPESPRWLARHQRYDEVHRVLALARGVSREDPFVMTEFYDIKREVEAEMKMVELGWIDCFRTKDKLLYRTLLGIFIQSLQQLTGANYFFYYGATIFQSVGISDSVVTQIILGAVNTGTTFPGLWALDRFGRRICLLVGSAWMAMWLLIFATAGVAGKPIRFVPGGEGVTNPDAPADPESIGTLMICSACFFILAFASTWGPGAWVAISDFVSPQARTKQFALATMSNWIWNFCIAFFTPAITNDIHFNYGYVFMGCNIFAFFLIYFFLYESSNLTLETINEMYLDPNVKPWNSTKWVPSGYTSRDGVKEDVDNGIQEVTGAIDVHDPETTLKNDFNTRVSNAEYNP</sequence>
<dbReference type="InterPro" id="IPR036259">
    <property type="entry name" value="MFS_trans_sf"/>
</dbReference>
<feature type="transmembrane region" description="Helical" evidence="10">
    <location>
        <begin position="172"/>
        <end position="194"/>
    </location>
</feature>
<dbReference type="InterPro" id="IPR050360">
    <property type="entry name" value="MFS_Sugar_Transporters"/>
</dbReference>
<organism evidence="12 13">
    <name type="scientific">Malassezia vespertilionis</name>
    <dbReference type="NCBI Taxonomy" id="2020962"/>
    <lineage>
        <taxon>Eukaryota</taxon>
        <taxon>Fungi</taxon>
        <taxon>Dikarya</taxon>
        <taxon>Basidiomycota</taxon>
        <taxon>Ustilaginomycotina</taxon>
        <taxon>Malasseziomycetes</taxon>
        <taxon>Malasseziales</taxon>
        <taxon>Malasseziaceae</taxon>
        <taxon>Malassezia</taxon>
    </lineage>
</organism>
<evidence type="ECO:0000256" key="1">
    <source>
        <dbReference type="ARBA" id="ARBA00004141"/>
    </source>
</evidence>
<evidence type="ECO:0000259" key="11">
    <source>
        <dbReference type="PROSITE" id="PS50850"/>
    </source>
</evidence>
<accession>A0A2N1JGA8</accession>
<dbReference type="InterPro" id="IPR005829">
    <property type="entry name" value="Sugar_transporter_CS"/>
</dbReference>
<evidence type="ECO:0000256" key="4">
    <source>
        <dbReference type="ARBA" id="ARBA00022597"/>
    </source>
</evidence>
<evidence type="ECO:0000256" key="8">
    <source>
        <dbReference type="ARBA" id="ARBA00049119"/>
    </source>
</evidence>
<dbReference type="Gene3D" id="1.20.1250.20">
    <property type="entry name" value="MFS general substrate transporter like domains"/>
    <property type="match status" value="1"/>
</dbReference>
<dbReference type="PANTHER" id="PTHR48022:SF75">
    <property type="entry name" value="GALACTOSE TRANSPORTER-RELATED"/>
    <property type="match status" value="1"/>
</dbReference>
<evidence type="ECO:0000256" key="5">
    <source>
        <dbReference type="ARBA" id="ARBA00022692"/>
    </source>
</evidence>
<reference evidence="12 13" key="1">
    <citation type="submission" date="2017-10" db="EMBL/GenBank/DDBJ databases">
        <title>A novel species of cold-tolerant Malassezia isolated from bats.</title>
        <authorList>
            <person name="Lorch J.M."/>
            <person name="Palmer J.M."/>
            <person name="Vanderwolf K.J."/>
            <person name="Schmidt K.Z."/>
            <person name="Verant M.L."/>
            <person name="Weller T.J."/>
            <person name="Blehert D.S."/>
        </authorList>
    </citation>
    <scope>NUCLEOTIDE SEQUENCE [LARGE SCALE GENOMIC DNA]</scope>
    <source>
        <strain evidence="12 13">NWHC:44797-103</strain>
    </source>
</reference>
<dbReference type="SUPFAM" id="SSF103473">
    <property type="entry name" value="MFS general substrate transporter"/>
    <property type="match status" value="1"/>
</dbReference>
<dbReference type="InterPro" id="IPR003663">
    <property type="entry name" value="Sugar/inositol_transpt"/>
</dbReference>
<comment type="catalytic activity">
    <reaction evidence="8">
        <text>myo-inositol(out) + H(+)(out) = myo-inositol(in) + H(+)(in)</text>
        <dbReference type="Rhea" id="RHEA:60364"/>
        <dbReference type="ChEBI" id="CHEBI:15378"/>
        <dbReference type="ChEBI" id="CHEBI:17268"/>
    </reaction>
</comment>
<dbReference type="STRING" id="2020962.A0A2N1JGA8"/>
<dbReference type="GO" id="GO:0005886">
    <property type="term" value="C:plasma membrane"/>
    <property type="evidence" value="ECO:0007669"/>
    <property type="project" value="TreeGrafter"/>
</dbReference>
<evidence type="ECO:0000256" key="2">
    <source>
        <dbReference type="ARBA" id="ARBA00010992"/>
    </source>
</evidence>
<dbReference type="EMBL" id="KZ454987">
    <property type="protein sequence ID" value="PKI85566.1"/>
    <property type="molecule type" value="Genomic_DNA"/>
</dbReference>
<keyword evidence="7 10" id="KW-0472">Membrane</keyword>
<evidence type="ECO:0000256" key="7">
    <source>
        <dbReference type="ARBA" id="ARBA00023136"/>
    </source>
</evidence>
<keyword evidence="6 10" id="KW-1133">Transmembrane helix</keyword>
<dbReference type="Pfam" id="PF00083">
    <property type="entry name" value="Sugar_tr"/>
    <property type="match status" value="1"/>
</dbReference>
<feature type="transmembrane region" description="Helical" evidence="10">
    <location>
        <begin position="79"/>
        <end position="102"/>
    </location>
</feature>